<sequence length="120" mass="13820">MSSDIVCTWSRSEPLLSTTLYFGNGLYEFSLYTTRKQGDSDGRNRQKFVGIDRFRRISDEPIVENRTTKRTSNGCELERAGVEVARADRCRYQKHLRAEADRMNTSWNACKNRLGFKVAG</sequence>
<protein>
    <submittedName>
        <fullName evidence="1">Uncharacterized protein</fullName>
    </submittedName>
</protein>
<comment type="caution">
    <text evidence="1">The sequence shown here is derived from an EMBL/GenBank/DDBJ whole genome shotgun (WGS) entry which is preliminary data.</text>
</comment>
<evidence type="ECO:0000313" key="1">
    <source>
        <dbReference type="EMBL" id="KAF2536998.1"/>
    </source>
</evidence>
<dbReference type="EMBL" id="QGKW02002228">
    <property type="protein sequence ID" value="KAF2536998.1"/>
    <property type="molecule type" value="Genomic_DNA"/>
</dbReference>
<proteinExistence type="predicted"/>
<organism evidence="1 2">
    <name type="scientific">Brassica cretica</name>
    <name type="common">Mustard</name>
    <dbReference type="NCBI Taxonomy" id="69181"/>
    <lineage>
        <taxon>Eukaryota</taxon>
        <taxon>Viridiplantae</taxon>
        <taxon>Streptophyta</taxon>
        <taxon>Embryophyta</taxon>
        <taxon>Tracheophyta</taxon>
        <taxon>Spermatophyta</taxon>
        <taxon>Magnoliopsida</taxon>
        <taxon>eudicotyledons</taxon>
        <taxon>Gunneridae</taxon>
        <taxon>Pentapetalae</taxon>
        <taxon>rosids</taxon>
        <taxon>malvids</taxon>
        <taxon>Brassicales</taxon>
        <taxon>Brassicaceae</taxon>
        <taxon>Brassiceae</taxon>
        <taxon>Brassica</taxon>
    </lineage>
</organism>
<name>A0A8S9FY42_BRACR</name>
<reference evidence="1" key="1">
    <citation type="submission" date="2019-12" db="EMBL/GenBank/DDBJ databases">
        <title>Genome sequencing and annotation of Brassica cretica.</title>
        <authorList>
            <person name="Studholme D.J."/>
            <person name="Sarris P.F."/>
        </authorList>
    </citation>
    <scope>NUCLEOTIDE SEQUENCE</scope>
    <source>
        <strain evidence="1">PFS-001/15</strain>
        <tissue evidence="1">Leaf</tissue>
    </source>
</reference>
<dbReference type="Proteomes" id="UP000712281">
    <property type="component" value="Unassembled WGS sequence"/>
</dbReference>
<dbReference type="AlphaFoldDB" id="A0A8S9FY42"/>
<accession>A0A8S9FY42</accession>
<evidence type="ECO:0000313" key="2">
    <source>
        <dbReference type="Proteomes" id="UP000712281"/>
    </source>
</evidence>
<gene>
    <name evidence="1" type="ORF">F2Q68_00022573</name>
</gene>